<reference evidence="4 5" key="1">
    <citation type="submission" date="2023-08" db="EMBL/GenBank/DDBJ databases">
        <title>Black Yeasts Isolated from many extreme environments.</title>
        <authorList>
            <person name="Coleine C."/>
            <person name="Stajich J.E."/>
            <person name="Selbmann L."/>
        </authorList>
    </citation>
    <scope>NUCLEOTIDE SEQUENCE [LARGE SCALE GENOMIC DNA]</scope>
    <source>
        <strain evidence="4 5">CCFEE 5792</strain>
    </source>
</reference>
<dbReference type="PANTHER" id="PTHR43713">
    <property type="entry name" value="GLUTAMATE-1-SEMIALDEHYDE 2,1-AMINOMUTASE"/>
    <property type="match status" value="1"/>
</dbReference>
<evidence type="ECO:0008006" key="6">
    <source>
        <dbReference type="Google" id="ProtNLM"/>
    </source>
</evidence>
<dbReference type="InterPro" id="IPR015421">
    <property type="entry name" value="PyrdxlP-dep_Trfase_major"/>
</dbReference>
<comment type="caution">
    <text evidence="4">The sequence shown here is derived from an EMBL/GenBank/DDBJ whole genome shotgun (WGS) entry which is preliminary data.</text>
</comment>
<dbReference type="Gene3D" id="3.90.1150.10">
    <property type="entry name" value="Aspartate Aminotransferase, domain 1"/>
    <property type="match status" value="1"/>
</dbReference>
<dbReference type="EMBL" id="JAVRRD010000002">
    <property type="protein sequence ID" value="KAK5062926.1"/>
    <property type="molecule type" value="Genomic_DNA"/>
</dbReference>
<name>A0AAV9NQ67_9EURO</name>
<protein>
    <recommendedName>
        <fullName evidence="6">Aminotransferase class-III</fullName>
    </recommendedName>
</protein>
<accession>A0AAV9NQ67</accession>
<dbReference type="RefSeq" id="XP_064711198.1">
    <property type="nucleotide sequence ID" value="XM_064848574.1"/>
</dbReference>
<dbReference type="Pfam" id="PF00202">
    <property type="entry name" value="Aminotran_3"/>
    <property type="match status" value="1"/>
</dbReference>
<dbReference type="Proteomes" id="UP001358417">
    <property type="component" value="Unassembled WGS sequence"/>
</dbReference>
<sequence>MYGHSHPAIKEAIERVLLLGHSLGGTNPQEAELGEMLVSRFPSIDMIRFCNSGNEANTFAIATALSFNQRRKVMVFEDGYHGGNLMFPATPSRLNIPHHFVFGRYNDIERTRENIDDEIGVILVEPMQGAGGSILGSKEFLTFLRQEATRIGAILIFDEVITSRLYYGGLQEYFEVIPDMTTMGKHFGGGLAFGAFGGRQDIMRQYELSQKDPLFHSGTWNNNRFTVAAGSVGTSLLTREALDKANTLGDKLRDGMRMIFEAKSPPVGFVRGFGSVVGYGFHGPDAEILREAFFYHMVKKRIYIGSRGFIALNILHDGKHVDRALDAVRCFVEEAFA</sequence>
<dbReference type="Gene3D" id="3.40.640.10">
    <property type="entry name" value="Type I PLP-dependent aspartate aminotransferase-like (Major domain)"/>
    <property type="match status" value="1"/>
</dbReference>
<dbReference type="AlphaFoldDB" id="A0AAV9NQ67"/>
<gene>
    <name evidence="4" type="ORF">LTR84_005002</name>
</gene>
<proteinExistence type="inferred from homology"/>
<dbReference type="SUPFAM" id="SSF53383">
    <property type="entry name" value="PLP-dependent transferases"/>
    <property type="match status" value="1"/>
</dbReference>
<evidence type="ECO:0000256" key="3">
    <source>
        <dbReference type="RuleBase" id="RU003560"/>
    </source>
</evidence>
<evidence type="ECO:0000313" key="4">
    <source>
        <dbReference type="EMBL" id="KAK5062926.1"/>
    </source>
</evidence>
<comment type="similarity">
    <text evidence="3">Belongs to the class-III pyridoxal-phosphate-dependent aminotransferase family.</text>
</comment>
<evidence type="ECO:0000313" key="5">
    <source>
        <dbReference type="Proteomes" id="UP001358417"/>
    </source>
</evidence>
<dbReference type="InterPro" id="IPR005814">
    <property type="entry name" value="Aminotrans_3"/>
</dbReference>
<dbReference type="InterPro" id="IPR015424">
    <property type="entry name" value="PyrdxlP-dep_Trfase"/>
</dbReference>
<keyword evidence="5" id="KW-1185">Reference proteome</keyword>
<organism evidence="4 5">
    <name type="scientific">Exophiala bonariae</name>
    <dbReference type="NCBI Taxonomy" id="1690606"/>
    <lineage>
        <taxon>Eukaryota</taxon>
        <taxon>Fungi</taxon>
        <taxon>Dikarya</taxon>
        <taxon>Ascomycota</taxon>
        <taxon>Pezizomycotina</taxon>
        <taxon>Eurotiomycetes</taxon>
        <taxon>Chaetothyriomycetidae</taxon>
        <taxon>Chaetothyriales</taxon>
        <taxon>Herpotrichiellaceae</taxon>
        <taxon>Exophiala</taxon>
    </lineage>
</organism>
<comment type="cofactor">
    <cofactor evidence="1">
        <name>pyridoxal 5'-phosphate</name>
        <dbReference type="ChEBI" id="CHEBI:597326"/>
    </cofactor>
</comment>
<dbReference type="GeneID" id="89973180"/>
<keyword evidence="2 3" id="KW-0663">Pyridoxal phosphate</keyword>
<dbReference type="InterPro" id="IPR015422">
    <property type="entry name" value="PyrdxlP-dep_Trfase_small"/>
</dbReference>
<evidence type="ECO:0000256" key="1">
    <source>
        <dbReference type="ARBA" id="ARBA00001933"/>
    </source>
</evidence>
<dbReference type="PANTHER" id="PTHR43713:SF3">
    <property type="entry name" value="GLUTAMATE-1-SEMIALDEHYDE 2,1-AMINOMUTASE 1, CHLOROPLASTIC-RELATED"/>
    <property type="match status" value="1"/>
</dbReference>
<evidence type="ECO:0000256" key="2">
    <source>
        <dbReference type="ARBA" id="ARBA00022898"/>
    </source>
</evidence>
<dbReference type="GO" id="GO:0008483">
    <property type="term" value="F:transaminase activity"/>
    <property type="evidence" value="ECO:0007669"/>
    <property type="project" value="InterPro"/>
</dbReference>
<dbReference type="GO" id="GO:0030170">
    <property type="term" value="F:pyridoxal phosphate binding"/>
    <property type="evidence" value="ECO:0007669"/>
    <property type="project" value="InterPro"/>
</dbReference>